<evidence type="ECO:0000256" key="3">
    <source>
        <dbReference type="ARBA" id="ARBA00022630"/>
    </source>
</evidence>
<reference evidence="12 13" key="1">
    <citation type="submission" date="2018-11" db="EMBL/GenBank/DDBJ databases">
        <title>Complete genome sequence of Paenibacillus baekrokdamisoli strain KCTC 33723.</title>
        <authorList>
            <person name="Kang S.W."/>
            <person name="Lee K.C."/>
            <person name="Kim K.K."/>
            <person name="Kim J.S."/>
            <person name="Kim D.S."/>
            <person name="Ko S.H."/>
            <person name="Yang S.H."/>
            <person name="Lee J.S."/>
        </authorList>
    </citation>
    <scope>NUCLEOTIDE SEQUENCE [LARGE SCALE GENOMIC DNA]</scope>
    <source>
        <strain evidence="12 13">KCTC 33723</strain>
    </source>
</reference>
<keyword evidence="5 10" id="KW-0479">Metal-binding</keyword>
<evidence type="ECO:0000256" key="8">
    <source>
        <dbReference type="ARBA" id="ARBA00031306"/>
    </source>
</evidence>
<proteinExistence type="inferred from homology"/>
<dbReference type="InterPro" id="IPR024932">
    <property type="entry name" value="ApbE"/>
</dbReference>
<dbReference type="Pfam" id="PF02424">
    <property type="entry name" value="ApbE"/>
    <property type="match status" value="1"/>
</dbReference>
<keyword evidence="3 10" id="KW-0285">Flavoprotein</keyword>
<feature type="binding site" evidence="11">
    <location>
        <position position="148"/>
    </location>
    <ligand>
        <name>Mg(2+)</name>
        <dbReference type="ChEBI" id="CHEBI:18420"/>
    </ligand>
</feature>
<evidence type="ECO:0000256" key="9">
    <source>
        <dbReference type="ARBA" id="ARBA00048540"/>
    </source>
</evidence>
<comment type="cofactor">
    <cofactor evidence="11">
        <name>Mg(2+)</name>
        <dbReference type="ChEBI" id="CHEBI:18420"/>
    </cofactor>
    <cofactor evidence="11">
        <name>Mn(2+)</name>
        <dbReference type="ChEBI" id="CHEBI:29035"/>
    </cofactor>
    <text evidence="11">Magnesium. Can also use manganese.</text>
</comment>
<evidence type="ECO:0000313" key="12">
    <source>
        <dbReference type="EMBL" id="BBH20111.1"/>
    </source>
</evidence>
<evidence type="ECO:0000256" key="11">
    <source>
        <dbReference type="PIRSR" id="PIRSR006268-2"/>
    </source>
</evidence>
<dbReference type="KEGG" id="pbk:Back11_14560"/>
<name>A0A3G9J2R1_9BACL</name>
<dbReference type="Gene3D" id="3.10.520.10">
    <property type="entry name" value="ApbE-like domains"/>
    <property type="match status" value="1"/>
</dbReference>
<accession>A0A3G9J2R1</accession>
<dbReference type="PIRSF" id="PIRSF006268">
    <property type="entry name" value="ApbE"/>
    <property type="match status" value="1"/>
</dbReference>
<comment type="catalytic activity">
    <reaction evidence="9 10">
        <text>L-threonyl-[protein] + FAD = FMN-L-threonyl-[protein] + AMP + H(+)</text>
        <dbReference type="Rhea" id="RHEA:36847"/>
        <dbReference type="Rhea" id="RHEA-COMP:11060"/>
        <dbReference type="Rhea" id="RHEA-COMP:11061"/>
        <dbReference type="ChEBI" id="CHEBI:15378"/>
        <dbReference type="ChEBI" id="CHEBI:30013"/>
        <dbReference type="ChEBI" id="CHEBI:57692"/>
        <dbReference type="ChEBI" id="CHEBI:74257"/>
        <dbReference type="ChEBI" id="CHEBI:456215"/>
        <dbReference type="EC" id="2.7.1.180"/>
    </reaction>
</comment>
<comment type="similarity">
    <text evidence="10">Belongs to the ApbE family.</text>
</comment>
<dbReference type="Proteomes" id="UP000275368">
    <property type="component" value="Chromosome"/>
</dbReference>
<keyword evidence="4 10" id="KW-0808">Transferase</keyword>
<keyword evidence="6 10" id="KW-0274">FAD</keyword>
<sequence>MDIIMKKTKLFMDTVVDIKVVTRKSNDDAESAIDRAFEAFRKVEHACSRFSLDSELMEACRRIKTPVQISPFLFEPLKFGLEVAKWTNGIFDPTVGKAMEDLGFNQHYLTGKLIQSSSSESATYRDIILNEQDRTLYLRKPLVIDLGGVAKGFAIDLASQELKEFEGFVINAGGDLYAGGLDESGSKWKIGIQHPINKEQIIQMIEISYEAVCTSGSYERKSPINADMHHIIDPNSKQSPTEWISCSVIAPYAMMADAFSTASFLLGADRGRSLIEAIDLKGVLITSDLQICRVGGI</sequence>
<organism evidence="12 13">
    <name type="scientific">Paenibacillus baekrokdamisoli</name>
    <dbReference type="NCBI Taxonomy" id="1712516"/>
    <lineage>
        <taxon>Bacteria</taxon>
        <taxon>Bacillati</taxon>
        <taxon>Bacillota</taxon>
        <taxon>Bacilli</taxon>
        <taxon>Bacillales</taxon>
        <taxon>Paenibacillaceae</taxon>
        <taxon>Paenibacillus</taxon>
    </lineage>
</organism>
<evidence type="ECO:0000256" key="10">
    <source>
        <dbReference type="PIRNR" id="PIRNR006268"/>
    </source>
</evidence>
<dbReference type="EMBL" id="AP019308">
    <property type="protein sequence ID" value="BBH20111.1"/>
    <property type="molecule type" value="Genomic_DNA"/>
</dbReference>
<dbReference type="SUPFAM" id="SSF143631">
    <property type="entry name" value="ApbE-like"/>
    <property type="match status" value="1"/>
</dbReference>
<dbReference type="InterPro" id="IPR003374">
    <property type="entry name" value="ApbE-like_sf"/>
</dbReference>
<dbReference type="PANTHER" id="PTHR30040:SF2">
    <property type="entry name" value="FAD:PROTEIN FMN TRANSFERASE"/>
    <property type="match status" value="1"/>
</dbReference>
<dbReference type="GO" id="GO:0016740">
    <property type="term" value="F:transferase activity"/>
    <property type="evidence" value="ECO:0007669"/>
    <property type="project" value="UniProtKB-UniRule"/>
</dbReference>
<evidence type="ECO:0000256" key="1">
    <source>
        <dbReference type="ARBA" id="ARBA00011955"/>
    </source>
</evidence>
<evidence type="ECO:0000256" key="5">
    <source>
        <dbReference type="ARBA" id="ARBA00022723"/>
    </source>
</evidence>
<dbReference type="AlphaFoldDB" id="A0A3G9J2R1"/>
<evidence type="ECO:0000256" key="7">
    <source>
        <dbReference type="ARBA" id="ARBA00022842"/>
    </source>
</evidence>
<evidence type="ECO:0000256" key="4">
    <source>
        <dbReference type="ARBA" id="ARBA00022679"/>
    </source>
</evidence>
<evidence type="ECO:0000313" key="13">
    <source>
        <dbReference type="Proteomes" id="UP000275368"/>
    </source>
</evidence>
<dbReference type="PANTHER" id="PTHR30040">
    <property type="entry name" value="THIAMINE BIOSYNTHESIS LIPOPROTEIN APBE"/>
    <property type="match status" value="1"/>
</dbReference>
<feature type="binding site" evidence="11">
    <location>
        <position position="261"/>
    </location>
    <ligand>
        <name>Mg(2+)</name>
        <dbReference type="ChEBI" id="CHEBI:18420"/>
    </ligand>
</feature>
<evidence type="ECO:0000256" key="6">
    <source>
        <dbReference type="ARBA" id="ARBA00022827"/>
    </source>
</evidence>
<keyword evidence="7 10" id="KW-0460">Magnesium</keyword>
<gene>
    <name evidence="12" type="ORF">Back11_14560</name>
</gene>
<keyword evidence="13" id="KW-1185">Reference proteome</keyword>
<protein>
    <recommendedName>
        <fullName evidence="2 10">FAD:protein FMN transferase</fullName>
        <ecNumber evidence="1 10">2.7.1.180</ecNumber>
    </recommendedName>
    <alternativeName>
        <fullName evidence="8 10">Flavin transferase</fullName>
    </alternativeName>
</protein>
<dbReference type="EC" id="2.7.1.180" evidence="1 10"/>
<dbReference type="GO" id="GO:0046872">
    <property type="term" value="F:metal ion binding"/>
    <property type="evidence" value="ECO:0007669"/>
    <property type="project" value="UniProtKB-UniRule"/>
</dbReference>
<evidence type="ECO:0000256" key="2">
    <source>
        <dbReference type="ARBA" id="ARBA00016337"/>
    </source>
</evidence>
<feature type="binding site" evidence="11">
    <location>
        <position position="257"/>
    </location>
    <ligand>
        <name>Mg(2+)</name>
        <dbReference type="ChEBI" id="CHEBI:18420"/>
    </ligand>
</feature>